<gene>
    <name evidence="2" type="ORF">GF359_06000</name>
</gene>
<feature type="domain" description="Transglutaminase-like" evidence="1">
    <location>
        <begin position="372"/>
        <end position="441"/>
    </location>
</feature>
<name>A0A9D5QD71_UNCW3</name>
<evidence type="ECO:0000259" key="1">
    <source>
        <dbReference type="SMART" id="SM00460"/>
    </source>
</evidence>
<evidence type="ECO:0000313" key="3">
    <source>
        <dbReference type="Proteomes" id="UP000630660"/>
    </source>
</evidence>
<dbReference type="SMART" id="SM00460">
    <property type="entry name" value="TGc"/>
    <property type="match status" value="1"/>
</dbReference>
<dbReference type="Proteomes" id="UP000630660">
    <property type="component" value="Unassembled WGS sequence"/>
</dbReference>
<dbReference type="PANTHER" id="PTHR33490">
    <property type="entry name" value="BLR5614 PROTEIN-RELATED"/>
    <property type="match status" value="1"/>
</dbReference>
<dbReference type="InterPro" id="IPR038765">
    <property type="entry name" value="Papain-like_cys_pep_sf"/>
</dbReference>
<dbReference type="InterPro" id="IPR024618">
    <property type="entry name" value="DUF3857"/>
</dbReference>
<sequence length="693" mass="79661">MKRYIVCFLVIAVVCFGVKVELHNGEEIICKEVKFSGNYLISTRDSVDRSNIKTIIFETEASSKAVNKNVNDSDVQNLLKTAREAEKNYPDAKGVNLSYDLVHILNDDGSRGYTYRFAFLILSELRKDVATFRARFEEGENEIKVHYGRVIKPSGRVIELDHSQIRIESPPREDIVFFGKEKWVTFTLPEVEVGDIIEYSSENIFFNPWNRGIFKSGLLLADEDPSVSLKFTIDVPEDEYIKWKNYNFPDGVDYGPQIDTLDGRKTYMWLAENVKPYVKEPNAPPTGDFAPKVAVTNQEDWEAIFDWYRDFQTERIKVTPRIQALSDSLTKEAETEAEKISSIYHWTQQNIRYISIKGAAGSGVSGHPAEFTLERGFGDCTDKSILFTTLLTASGIDAAPVYVGTNRSVAMLDPEVPGYYGNHCITEVFLADTNLYLDATGSSSGGYSRYPSFSATDHGVYAVNALKRKVELVPVPLPEAQTRHYNLDVEIDKEGTLFVKYKSEYEGTYETGLRYYWNYYTREEDRRLTFEKMIKRESPNAELIDYKLVNVGEIDKQLSLEITYRIPEYVKFTGPVAIINLPEVGRRLVFDEVSLEKRNLPLMYYSSDGIQHHINLTLPEDWNIDFLPPEINLSTDEVSYQASYVQESENNIRFEDRFERSYRIIEPARYQDYRNTLKRITGYHEKPVLVQVN</sequence>
<protein>
    <submittedName>
        <fullName evidence="2">DUF3857 domain-containing protein</fullName>
    </submittedName>
</protein>
<dbReference type="Gene3D" id="3.10.620.30">
    <property type="match status" value="1"/>
</dbReference>
<comment type="caution">
    <text evidence="2">The sequence shown here is derived from an EMBL/GenBank/DDBJ whole genome shotgun (WGS) entry which is preliminary data.</text>
</comment>
<organism evidence="2 3">
    <name type="scientific">candidate division WOR-3 bacterium</name>
    <dbReference type="NCBI Taxonomy" id="2052148"/>
    <lineage>
        <taxon>Bacteria</taxon>
        <taxon>Bacteria division WOR-3</taxon>
    </lineage>
</organism>
<dbReference type="PANTHER" id="PTHR33490:SF3">
    <property type="entry name" value="CONSERVED INTEGRAL MEMBRANE PROTEIN"/>
    <property type="match status" value="1"/>
</dbReference>
<dbReference type="InterPro" id="IPR002931">
    <property type="entry name" value="Transglutaminase-like"/>
</dbReference>
<dbReference type="Gene3D" id="2.60.120.1130">
    <property type="match status" value="1"/>
</dbReference>
<dbReference type="AlphaFoldDB" id="A0A9D5QD71"/>
<evidence type="ECO:0000313" key="2">
    <source>
        <dbReference type="EMBL" id="MBD3364751.1"/>
    </source>
</evidence>
<dbReference type="EMBL" id="WJKJ01000195">
    <property type="protein sequence ID" value="MBD3364751.1"/>
    <property type="molecule type" value="Genomic_DNA"/>
</dbReference>
<reference evidence="2" key="1">
    <citation type="submission" date="2019-11" db="EMBL/GenBank/DDBJ databases">
        <title>Microbial mats filling the niche in hypersaline microbial mats.</title>
        <authorList>
            <person name="Wong H.L."/>
            <person name="Macleod F.I."/>
            <person name="White R.A. III"/>
            <person name="Burns B.P."/>
        </authorList>
    </citation>
    <scope>NUCLEOTIDE SEQUENCE</scope>
    <source>
        <strain evidence="2">Bin_327</strain>
    </source>
</reference>
<dbReference type="SUPFAM" id="SSF54001">
    <property type="entry name" value="Cysteine proteinases"/>
    <property type="match status" value="1"/>
</dbReference>
<dbReference type="Pfam" id="PF12969">
    <property type="entry name" value="DUF3857"/>
    <property type="match status" value="1"/>
</dbReference>
<proteinExistence type="predicted"/>
<accession>A0A9D5QD71</accession>
<dbReference type="Pfam" id="PF01841">
    <property type="entry name" value="Transglut_core"/>
    <property type="match status" value="1"/>
</dbReference>
<dbReference type="Gene3D" id="2.60.40.3140">
    <property type="match status" value="1"/>
</dbReference>